<proteinExistence type="predicted"/>
<evidence type="ECO:0000259" key="5">
    <source>
        <dbReference type="PROSITE" id="PS51077"/>
    </source>
</evidence>
<keyword evidence="1" id="KW-0805">Transcription regulation</keyword>
<reference evidence="8" key="1">
    <citation type="journal article" date="2019" name="Int. J. Syst. Evol. Microbiol.">
        <title>The Global Catalogue of Microorganisms (GCM) 10K type strain sequencing project: providing services to taxonomists for standard genome sequencing and annotation.</title>
        <authorList>
            <consortium name="The Broad Institute Genomics Platform"/>
            <consortium name="The Broad Institute Genome Sequencing Center for Infectious Disease"/>
            <person name="Wu L."/>
            <person name="Ma J."/>
        </authorList>
    </citation>
    <scope>NUCLEOTIDE SEQUENCE [LARGE SCALE GENOMIC DNA]</scope>
    <source>
        <strain evidence="8">JCM 3369</strain>
    </source>
</reference>
<protein>
    <submittedName>
        <fullName evidence="7">IclR family transcriptional regulator</fullName>
    </submittedName>
</protein>
<sequence>MRARTPHRPARPAQPSTTSVALGTAGTGQVETTRADPRQDPLFVQSIDRALQVLSAFHETSRPLTLQDISRITGLGRSAVQRMIFTLRALGYIDRDPDDRGYVPGLRILDHTLDFQRLNPVVVKANPILLELRRMTRERVDLSLRDDLRLVYATRLQSKREILTSTLIGNSVPLFCTSGGWAIMAHLDQAEVEDILHRSDRIRHTPHTLTDLRDLRRAVAETRERGYAVAREQILTGEIALGVAILNAQGDPVAAIHLAGSLAEWSREDFEKQFAPLMIQAARTIGRA</sequence>
<dbReference type="RefSeq" id="WP_149891943.1">
    <property type="nucleotide sequence ID" value="NZ_JBHUFA010000001.1"/>
</dbReference>
<dbReference type="InterPro" id="IPR036388">
    <property type="entry name" value="WH-like_DNA-bd_sf"/>
</dbReference>
<evidence type="ECO:0000256" key="2">
    <source>
        <dbReference type="ARBA" id="ARBA00023125"/>
    </source>
</evidence>
<organism evidence="7 8">
    <name type="scientific">Roseibium aestuarii</name>
    <dbReference type="NCBI Taxonomy" id="2600299"/>
    <lineage>
        <taxon>Bacteria</taxon>
        <taxon>Pseudomonadati</taxon>
        <taxon>Pseudomonadota</taxon>
        <taxon>Alphaproteobacteria</taxon>
        <taxon>Hyphomicrobiales</taxon>
        <taxon>Stappiaceae</taxon>
        <taxon>Roseibium</taxon>
    </lineage>
</organism>
<dbReference type="Pfam" id="PF09339">
    <property type="entry name" value="HTH_IclR"/>
    <property type="match status" value="1"/>
</dbReference>
<name>A0ABW4JQ49_9HYPH</name>
<gene>
    <name evidence="7" type="ORF">ACFSC7_01535</name>
</gene>
<evidence type="ECO:0000313" key="8">
    <source>
        <dbReference type="Proteomes" id="UP001597327"/>
    </source>
</evidence>
<evidence type="ECO:0000256" key="1">
    <source>
        <dbReference type="ARBA" id="ARBA00023015"/>
    </source>
</evidence>
<dbReference type="PROSITE" id="PS51078">
    <property type="entry name" value="ICLR_ED"/>
    <property type="match status" value="1"/>
</dbReference>
<dbReference type="SUPFAM" id="SSF55781">
    <property type="entry name" value="GAF domain-like"/>
    <property type="match status" value="1"/>
</dbReference>
<dbReference type="EMBL" id="JBHUFA010000001">
    <property type="protein sequence ID" value="MFD1694179.1"/>
    <property type="molecule type" value="Genomic_DNA"/>
</dbReference>
<evidence type="ECO:0000313" key="7">
    <source>
        <dbReference type="EMBL" id="MFD1694179.1"/>
    </source>
</evidence>
<feature type="compositionally biased region" description="Basic residues" evidence="4">
    <location>
        <begin position="1"/>
        <end position="10"/>
    </location>
</feature>
<feature type="compositionally biased region" description="Polar residues" evidence="4">
    <location>
        <begin position="16"/>
        <end position="32"/>
    </location>
</feature>
<evidence type="ECO:0000256" key="4">
    <source>
        <dbReference type="SAM" id="MobiDB-lite"/>
    </source>
</evidence>
<evidence type="ECO:0000259" key="6">
    <source>
        <dbReference type="PROSITE" id="PS51078"/>
    </source>
</evidence>
<feature type="region of interest" description="Disordered" evidence="4">
    <location>
        <begin position="1"/>
        <end position="37"/>
    </location>
</feature>
<evidence type="ECO:0000256" key="3">
    <source>
        <dbReference type="ARBA" id="ARBA00023163"/>
    </source>
</evidence>
<dbReference type="InterPro" id="IPR029016">
    <property type="entry name" value="GAF-like_dom_sf"/>
</dbReference>
<dbReference type="Pfam" id="PF01614">
    <property type="entry name" value="IclR_C"/>
    <property type="match status" value="1"/>
</dbReference>
<dbReference type="PANTHER" id="PTHR30136">
    <property type="entry name" value="HELIX-TURN-HELIX TRANSCRIPTIONAL REGULATOR, ICLR FAMILY"/>
    <property type="match status" value="1"/>
</dbReference>
<dbReference type="InterPro" id="IPR036390">
    <property type="entry name" value="WH_DNA-bd_sf"/>
</dbReference>
<dbReference type="Gene3D" id="3.30.450.40">
    <property type="match status" value="1"/>
</dbReference>
<dbReference type="InterPro" id="IPR005471">
    <property type="entry name" value="Tscrpt_reg_IclR_N"/>
</dbReference>
<dbReference type="Proteomes" id="UP001597327">
    <property type="component" value="Unassembled WGS sequence"/>
</dbReference>
<accession>A0ABW4JQ49</accession>
<dbReference type="Gene3D" id="1.10.10.10">
    <property type="entry name" value="Winged helix-like DNA-binding domain superfamily/Winged helix DNA-binding domain"/>
    <property type="match status" value="1"/>
</dbReference>
<keyword evidence="8" id="KW-1185">Reference proteome</keyword>
<dbReference type="PANTHER" id="PTHR30136:SF35">
    <property type="entry name" value="HTH-TYPE TRANSCRIPTIONAL REGULATOR RV1719"/>
    <property type="match status" value="1"/>
</dbReference>
<feature type="domain" description="IclR-ED" evidence="6">
    <location>
        <begin position="107"/>
        <end position="288"/>
    </location>
</feature>
<keyword evidence="2" id="KW-0238">DNA-binding</keyword>
<dbReference type="InterPro" id="IPR050707">
    <property type="entry name" value="HTH_MetabolicPath_Reg"/>
</dbReference>
<dbReference type="InterPro" id="IPR014757">
    <property type="entry name" value="Tscrpt_reg_IclR_C"/>
</dbReference>
<dbReference type="SMART" id="SM00346">
    <property type="entry name" value="HTH_ICLR"/>
    <property type="match status" value="1"/>
</dbReference>
<dbReference type="SUPFAM" id="SSF46785">
    <property type="entry name" value="Winged helix' DNA-binding domain"/>
    <property type="match status" value="1"/>
</dbReference>
<comment type="caution">
    <text evidence="7">The sequence shown here is derived from an EMBL/GenBank/DDBJ whole genome shotgun (WGS) entry which is preliminary data.</text>
</comment>
<dbReference type="PROSITE" id="PS51077">
    <property type="entry name" value="HTH_ICLR"/>
    <property type="match status" value="1"/>
</dbReference>
<keyword evidence="3" id="KW-0804">Transcription</keyword>
<feature type="domain" description="HTH iclR-type" evidence="5">
    <location>
        <begin position="44"/>
        <end position="106"/>
    </location>
</feature>